<dbReference type="EMBL" id="AZBU02000009">
    <property type="protein sequence ID" value="TKR65118.1"/>
    <property type="molecule type" value="Genomic_DNA"/>
</dbReference>
<sequence length="116" mass="13479">MRRFTMAIIGHRHQAPLNLTCRFLDTRPSRALVFETFLDAPIMTTQFRLFVERDHFRRRPRFGVGGHALMTDECRSIWGAKSKCHFPELRCKQAPSCLEANVCICGKWHTTETILS</sequence>
<evidence type="ECO:0000313" key="1">
    <source>
        <dbReference type="EMBL" id="TKR65118.1"/>
    </source>
</evidence>
<evidence type="ECO:0000313" key="2">
    <source>
        <dbReference type="Proteomes" id="UP000298663"/>
    </source>
</evidence>
<dbReference type="Proteomes" id="UP000298663">
    <property type="component" value="Unassembled WGS sequence"/>
</dbReference>
<organism evidence="1 2">
    <name type="scientific">Steinernema carpocapsae</name>
    <name type="common">Entomopathogenic nematode</name>
    <dbReference type="NCBI Taxonomy" id="34508"/>
    <lineage>
        <taxon>Eukaryota</taxon>
        <taxon>Metazoa</taxon>
        <taxon>Ecdysozoa</taxon>
        <taxon>Nematoda</taxon>
        <taxon>Chromadorea</taxon>
        <taxon>Rhabditida</taxon>
        <taxon>Tylenchina</taxon>
        <taxon>Panagrolaimomorpha</taxon>
        <taxon>Strongyloidoidea</taxon>
        <taxon>Steinernematidae</taxon>
        <taxon>Steinernema</taxon>
    </lineage>
</organism>
<comment type="caution">
    <text evidence="1">The sequence shown here is derived from an EMBL/GenBank/DDBJ whole genome shotgun (WGS) entry which is preliminary data.</text>
</comment>
<protein>
    <submittedName>
        <fullName evidence="1">Uncharacterized protein</fullName>
    </submittedName>
</protein>
<name>A0A4U5M866_STECR</name>
<proteinExistence type="predicted"/>
<accession>A0A4U5M866</accession>
<gene>
    <name evidence="1" type="ORF">L596_025572</name>
</gene>
<reference evidence="1 2" key="2">
    <citation type="journal article" date="2019" name="G3 (Bethesda)">
        <title>Hybrid Assembly of the Genome of the Entomopathogenic Nematode Steinernema carpocapsae Identifies the X-Chromosome.</title>
        <authorList>
            <person name="Serra L."/>
            <person name="Macchietto M."/>
            <person name="Macias-Munoz A."/>
            <person name="McGill C.J."/>
            <person name="Rodriguez I.M."/>
            <person name="Rodriguez B."/>
            <person name="Murad R."/>
            <person name="Mortazavi A."/>
        </authorList>
    </citation>
    <scope>NUCLEOTIDE SEQUENCE [LARGE SCALE GENOMIC DNA]</scope>
    <source>
        <strain evidence="1 2">ALL</strain>
    </source>
</reference>
<keyword evidence="2" id="KW-1185">Reference proteome</keyword>
<reference evidence="1 2" key="1">
    <citation type="journal article" date="2015" name="Genome Biol.">
        <title>Comparative genomics of Steinernema reveals deeply conserved gene regulatory networks.</title>
        <authorList>
            <person name="Dillman A.R."/>
            <person name="Macchietto M."/>
            <person name="Porter C.F."/>
            <person name="Rogers A."/>
            <person name="Williams B."/>
            <person name="Antoshechkin I."/>
            <person name="Lee M.M."/>
            <person name="Goodwin Z."/>
            <person name="Lu X."/>
            <person name="Lewis E.E."/>
            <person name="Goodrich-Blair H."/>
            <person name="Stock S.P."/>
            <person name="Adams B.J."/>
            <person name="Sternberg P.W."/>
            <person name="Mortazavi A."/>
        </authorList>
    </citation>
    <scope>NUCLEOTIDE SEQUENCE [LARGE SCALE GENOMIC DNA]</scope>
    <source>
        <strain evidence="1 2">ALL</strain>
    </source>
</reference>
<dbReference type="AlphaFoldDB" id="A0A4U5M866"/>